<evidence type="ECO:0000256" key="4">
    <source>
        <dbReference type="ARBA" id="ARBA00023180"/>
    </source>
</evidence>
<evidence type="ECO:0000313" key="6">
    <source>
        <dbReference type="Proteomes" id="UP000520962"/>
    </source>
</evidence>
<keyword evidence="4" id="KW-0325">Glycoprotein</keyword>
<gene>
    <name evidence="5" type="primary">Cd58</name>
    <name evidence="5" type="ORF">PIPCHL_R02529</name>
</gene>
<evidence type="ECO:0000313" key="5">
    <source>
        <dbReference type="EMBL" id="NXK38922.1"/>
    </source>
</evidence>
<feature type="non-terminal residue" evidence="5">
    <location>
        <position position="1"/>
    </location>
</feature>
<name>A0A7L0J4C8_PIPCL</name>
<accession>A0A7L0J4C8</accession>
<protein>
    <submittedName>
        <fullName evidence="5">LFA3 protein</fullName>
    </submittedName>
</protein>
<dbReference type="PANTHER" id="PTHR12080:SF55">
    <property type="entry name" value="LYMPHOCYTE FUNCTION-ASSOCIATED ANTIGEN 3"/>
    <property type="match status" value="1"/>
</dbReference>
<dbReference type="InterPro" id="IPR015631">
    <property type="entry name" value="CD2/SLAM_rcpt"/>
</dbReference>
<dbReference type="Proteomes" id="UP000520962">
    <property type="component" value="Unassembled WGS sequence"/>
</dbReference>
<sequence>VAPIYSEDVFGIVGENFTFPVEIKQTIADITWKKNKDKVAERDGKNPPIYFTPFQGRSMLKENGNLTIFNLEKSDAGAYELHYWDPANEGCINFILAVLDPPSEPKINCSIKGDNLVLNCASDFPRPVTYIWELSDDQRSLWTQEFSIPIKNIDATKKATCFITFSQTKKSSEISLIQCI</sequence>
<evidence type="ECO:0000256" key="1">
    <source>
        <dbReference type="ARBA" id="ARBA00004370"/>
    </source>
</evidence>
<dbReference type="Gene3D" id="2.60.40.10">
    <property type="entry name" value="Immunoglobulins"/>
    <property type="match status" value="1"/>
</dbReference>
<dbReference type="GO" id="GO:0016020">
    <property type="term" value="C:membrane"/>
    <property type="evidence" value="ECO:0007669"/>
    <property type="project" value="UniProtKB-SubCell"/>
</dbReference>
<keyword evidence="3" id="KW-0472">Membrane</keyword>
<dbReference type="InterPro" id="IPR013783">
    <property type="entry name" value="Ig-like_fold"/>
</dbReference>
<keyword evidence="6" id="KW-1185">Reference proteome</keyword>
<keyword evidence="2" id="KW-0732">Signal</keyword>
<evidence type="ECO:0000256" key="3">
    <source>
        <dbReference type="ARBA" id="ARBA00023136"/>
    </source>
</evidence>
<dbReference type="InterPro" id="IPR036179">
    <property type="entry name" value="Ig-like_dom_sf"/>
</dbReference>
<dbReference type="AlphaFoldDB" id="A0A7L0J4C8"/>
<dbReference type="PANTHER" id="PTHR12080">
    <property type="entry name" value="SIGNALING LYMPHOCYTIC ACTIVATION MOLECULE"/>
    <property type="match status" value="1"/>
</dbReference>
<reference evidence="5 6" key="1">
    <citation type="submission" date="2019-09" db="EMBL/GenBank/DDBJ databases">
        <title>Bird 10,000 Genomes (B10K) Project - Family phase.</title>
        <authorList>
            <person name="Zhang G."/>
        </authorList>
    </citation>
    <scope>NUCLEOTIDE SEQUENCE [LARGE SCALE GENOMIC DNA]</scope>
    <source>
        <strain evidence="5">B10K-DU-007-02</strain>
        <tissue evidence="5">Mixed tissue sample</tissue>
    </source>
</reference>
<proteinExistence type="predicted"/>
<dbReference type="EMBL" id="VXAH01000248">
    <property type="protein sequence ID" value="NXK38922.1"/>
    <property type="molecule type" value="Genomic_DNA"/>
</dbReference>
<comment type="caution">
    <text evidence="5">The sequence shown here is derived from an EMBL/GenBank/DDBJ whole genome shotgun (WGS) entry which is preliminary data.</text>
</comment>
<evidence type="ECO:0000256" key="2">
    <source>
        <dbReference type="ARBA" id="ARBA00022729"/>
    </source>
</evidence>
<feature type="non-terminal residue" evidence="5">
    <location>
        <position position="180"/>
    </location>
</feature>
<comment type="subcellular location">
    <subcellularLocation>
        <location evidence="1">Membrane</location>
    </subcellularLocation>
</comment>
<organism evidence="5 6">
    <name type="scientific">Piprites chloris</name>
    <name type="common">Wing-barred manakin</name>
    <dbReference type="NCBI Taxonomy" id="114369"/>
    <lineage>
        <taxon>Eukaryota</taxon>
        <taxon>Metazoa</taxon>
        <taxon>Chordata</taxon>
        <taxon>Craniata</taxon>
        <taxon>Vertebrata</taxon>
        <taxon>Euteleostomi</taxon>
        <taxon>Archelosauria</taxon>
        <taxon>Archosauria</taxon>
        <taxon>Dinosauria</taxon>
        <taxon>Saurischia</taxon>
        <taxon>Theropoda</taxon>
        <taxon>Coelurosauria</taxon>
        <taxon>Aves</taxon>
        <taxon>Neognathae</taxon>
        <taxon>Neoaves</taxon>
        <taxon>Telluraves</taxon>
        <taxon>Australaves</taxon>
        <taxon>Passeriformes</taxon>
        <taxon>Pipridae</taxon>
        <taxon>Piprites</taxon>
    </lineage>
</organism>
<dbReference type="SUPFAM" id="SSF48726">
    <property type="entry name" value="Immunoglobulin"/>
    <property type="match status" value="1"/>
</dbReference>